<organism evidence="4 5">
    <name type="scientific">Paralvinella palmiformis</name>
    <dbReference type="NCBI Taxonomy" id="53620"/>
    <lineage>
        <taxon>Eukaryota</taxon>
        <taxon>Metazoa</taxon>
        <taxon>Spiralia</taxon>
        <taxon>Lophotrochozoa</taxon>
        <taxon>Annelida</taxon>
        <taxon>Polychaeta</taxon>
        <taxon>Sedentaria</taxon>
        <taxon>Canalipalpata</taxon>
        <taxon>Terebellida</taxon>
        <taxon>Terebelliformia</taxon>
        <taxon>Alvinellidae</taxon>
        <taxon>Paralvinella</taxon>
    </lineage>
</organism>
<dbReference type="SUPFAM" id="SSF50729">
    <property type="entry name" value="PH domain-like"/>
    <property type="match status" value="2"/>
</dbReference>
<evidence type="ECO:0000313" key="5">
    <source>
        <dbReference type="Proteomes" id="UP001208570"/>
    </source>
</evidence>
<dbReference type="Gene3D" id="2.30.29.30">
    <property type="entry name" value="Pleckstrin-homology domain (PH domain)/Phosphotyrosine-binding domain (PTB)"/>
    <property type="match status" value="1"/>
</dbReference>
<evidence type="ECO:0000256" key="1">
    <source>
        <dbReference type="ARBA" id="ARBA00007736"/>
    </source>
</evidence>
<keyword evidence="5" id="KW-1185">Reference proteome</keyword>
<comment type="similarity">
    <text evidence="1">Belongs to the NECAP family.</text>
</comment>
<feature type="region of interest" description="Disordered" evidence="2">
    <location>
        <begin position="204"/>
        <end position="226"/>
    </location>
</feature>
<sequence length="286" mass="32121">MTFSFITFLPECLTEDIGELFAQCLVESYPGTSVEPVLDSNRYFVIRIQDDHGDYALVYVYCLLIKSLLLNNFDGFYSSDHKAFIGLGFADRADSFDLLVAIQDHFRWMEREELEIKEQQENADLLNYGQKLDLGFKEGQTIRIQLTSKLMGVLAPRLSQSHQDKVPGSGLLPPPASGHIRGAHAIRKKPSETDDEFKELLFSDNFAGPSPEQEKSSSSKEGTEGLSWNFETSCSVHPFAETSDNNHLQDMDKLTQSTESWADFTTDASSSNLPDQHIGNWVSFEG</sequence>
<evidence type="ECO:0000259" key="3">
    <source>
        <dbReference type="Pfam" id="PF07933"/>
    </source>
</evidence>
<proteinExistence type="inferred from homology"/>
<dbReference type="PANTHER" id="PTHR12847:SF9">
    <property type="entry name" value="NECAP-LIKE PROTEIN CG9132"/>
    <property type="match status" value="1"/>
</dbReference>
<accession>A0AAD9JUA6</accession>
<feature type="domain" description="NECAP PHear" evidence="3">
    <location>
        <begin position="80"/>
        <end position="146"/>
    </location>
</feature>
<dbReference type="Proteomes" id="UP001208570">
    <property type="component" value="Unassembled WGS sequence"/>
</dbReference>
<feature type="domain" description="NECAP PHear" evidence="3">
    <location>
        <begin position="16"/>
        <end position="58"/>
    </location>
</feature>
<dbReference type="AlphaFoldDB" id="A0AAD9JUA6"/>
<gene>
    <name evidence="4" type="ORF">LSH36_172g03013</name>
</gene>
<reference evidence="4" key="1">
    <citation type="journal article" date="2023" name="Mol. Biol. Evol.">
        <title>Third-Generation Sequencing Reveals the Adaptive Role of the Epigenome in Three Deep-Sea Polychaetes.</title>
        <authorList>
            <person name="Perez M."/>
            <person name="Aroh O."/>
            <person name="Sun Y."/>
            <person name="Lan Y."/>
            <person name="Juniper S.K."/>
            <person name="Young C.R."/>
            <person name="Angers B."/>
            <person name="Qian P.Y."/>
        </authorList>
    </citation>
    <scope>NUCLEOTIDE SEQUENCE</scope>
    <source>
        <strain evidence="4">P08H-3</strain>
    </source>
</reference>
<dbReference type="PANTHER" id="PTHR12847">
    <property type="entry name" value="ATP-BINDING CASSETTE ABC TRANSPORTER-RELATED"/>
    <property type="match status" value="1"/>
</dbReference>
<feature type="compositionally biased region" description="Basic and acidic residues" evidence="2">
    <location>
        <begin position="212"/>
        <end position="223"/>
    </location>
</feature>
<comment type="caution">
    <text evidence="4">The sequence shown here is derived from an EMBL/GenBank/DDBJ whole genome shotgun (WGS) entry which is preliminary data.</text>
</comment>
<evidence type="ECO:0000256" key="2">
    <source>
        <dbReference type="SAM" id="MobiDB-lite"/>
    </source>
</evidence>
<dbReference type="GO" id="GO:0030125">
    <property type="term" value="C:clathrin vesicle coat"/>
    <property type="evidence" value="ECO:0007669"/>
    <property type="project" value="TreeGrafter"/>
</dbReference>
<evidence type="ECO:0000313" key="4">
    <source>
        <dbReference type="EMBL" id="KAK2158355.1"/>
    </source>
</evidence>
<dbReference type="InterPro" id="IPR012466">
    <property type="entry name" value="NECAP_PHear"/>
</dbReference>
<dbReference type="GO" id="GO:0006897">
    <property type="term" value="P:endocytosis"/>
    <property type="evidence" value="ECO:0007669"/>
    <property type="project" value="InterPro"/>
</dbReference>
<dbReference type="Pfam" id="PF07933">
    <property type="entry name" value="DUF1681"/>
    <property type="match status" value="2"/>
</dbReference>
<name>A0AAD9JUA6_9ANNE</name>
<dbReference type="InterPro" id="IPR011993">
    <property type="entry name" value="PH-like_dom_sf"/>
</dbReference>
<protein>
    <recommendedName>
        <fullName evidence="3">NECAP PHear domain-containing protein</fullName>
    </recommendedName>
</protein>
<dbReference type="EMBL" id="JAODUP010000172">
    <property type="protein sequence ID" value="KAK2158355.1"/>
    <property type="molecule type" value="Genomic_DNA"/>
</dbReference>